<dbReference type="SUPFAM" id="SSF90002">
    <property type="entry name" value="Hypothetical protein YjiA, C-terminal domain"/>
    <property type="match status" value="1"/>
</dbReference>
<organism evidence="7 8">
    <name type="scientific">Williamsia serinedens</name>
    <dbReference type="NCBI Taxonomy" id="391736"/>
    <lineage>
        <taxon>Bacteria</taxon>
        <taxon>Bacillati</taxon>
        <taxon>Actinomycetota</taxon>
        <taxon>Actinomycetes</taxon>
        <taxon>Mycobacteriales</taxon>
        <taxon>Nocardiaceae</taxon>
        <taxon>Williamsia</taxon>
    </lineage>
</organism>
<dbReference type="EMBL" id="JAMTCG010000004">
    <property type="protein sequence ID" value="MCP2161208.1"/>
    <property type="molecule type" value="Genomic_DNA"/>
</dbReference>
<dbReference type="Pfam" id="PF02492">
    <property type="entry name" value="cobW"/>
    <property type="match status" value="1"/>
</dbReference>
<accession>A0ABT1H3S2</accession>
<dbReference type="InterPro" id="IPR011629">
    <property type="entry name" value="CobW-like_C"/>
</dbReference>
<dbReference type="SUPFAM" id="SSF52540">
    <property type="entry name" value="P-loop containing nucleoside triphosphate hydrolases"/>
    <property type="match status" value="1"/>
</dbReference>
<evidence type="ECO:0000256" key="1">
    <source>
        <dbReference type="ARBA" id="ARBA00022741"/>
    </source>
</evidence>
<comment type="similarity">
    <text evidence="4">Belongs to the SIMIBI class G3E GTPase family. ZNG1 subfamily.</text>
</comment>
<comment type="catalytic activity">
    <reaction evidence="5">
        <text>GTP + H2O = GDP + phosphate + H(+)</text>
        <dbReference type="Rhea" id="RHEA:19669"/>
        <dbReference type="ChEBI" id="CHEBI:15377"/>
        <dbReference type="ChEBI" id="CHEBI:15378"/>
        <dbReference type="ChEBI" id="CHEBI:37565"/>
        <dbReference type="ChEBI" id="CHEBI:43474"/>
        <dbReference type="ChEBI" id="CHEBI:58189"/>
    </reaction>
    <physiologicalReaction direction="left-to-right" evidence="5">
        <dbReference type="Rhea" id="RHEA:19670"/>
    </physiologicalReaction>
</comment>
<gene>
    <name evidence="7" type="ORF">LX12_002403</name>
</gene>
<evidence type="ECO:0000313" key="8">
    <source>
        <dbReference type="Proteomes" id="UP001205740"/>
    </source>
</evidence>
<dbReference type="InterPro" id="IPR051316">
    <property type="entry name" value="Zinc-reg_GTPase_activator"/>
</dbReference>
<dbReference type="InterPro" id="IPR003495">
    <property type="entry name" value="CobW/HypB/UreG_nucleotide-bd"/>
</dbReference>
<keyword evidence="8" id="KW-1185">Reference proteome</keyword>
<dbReference type="InterPro" id="IPR027417">
    <property type="entry name" value="P-loop_NTPase"/>
</dbReference>
<evidence type="ECO:0000259" key="6">
    <source>
        <dbReference type="SMART" id="SM00833"/>
    </source>
</evidence>
<dbReference type="Pfam" id="PF07683">
    <property type="entry name" value="CobW_C"/>
    <property type="match status" value="1"/>
</dbReference>
<dbReference type="Proteomes" id="UP001205740">
    <property type="component" value="Unassembled WGS sequence"/>
</dbReference>
<reference evidence="7 8" key="1">
    <citation type="submission" date="2022-06" db="EMBL/GenBank/DDBJ databases">
        <title>Genomic Encyclopedia of Archaeal and Bacterial Type Strains, Phase II (KMG-II): from individual species to whole genera.</title>
        <authorList>
            <person name="Goeker M."/>
        </authorList>
    </citation>
    <scope>NUCLEOTIDE SEQUENCE [LARGE SCALE GENOMIC DNA]</scope>
    <source>
        <strain evidence="7 8">DSM 45037</strain>
    </source>
</reference>
<proteinExistence type="inferred from homology"/>
<sequence length="348" mass="36140">MRGVCDGPRMSAVPVIVLSGFLGAGKTTMVNHLLRSGARIGVVVNDFGAVSVDALLVAGSVDGAVRLGNGCICCTADADTLGDVLAGLVSPSVALDAIVVETSGLAEPVAVVRMITGSADPRIGYGGLVYVVDAENVDALRPDHPEIDRHVAVADLVAVSKVDRVDDARRDAVLAGVRSVNPTAAVTEVVDGRIDPSLLLDVPDRRDDGPRQLELADLLAADSHDHSGHSDHAHARYASVALTAGGALHPRRLAALLERPPTGAYRIKGVVRLPGRRGPLVVHAVGGFVDVAPHRGRSSAGDLVVIGAGMNTEEVRAVLDDLPVRDDESVDGRAEIAVTRYLRTGEGR</sequence>
<dbReference type="SMART" id="SM00833">
    <property type="entry name" value="CobW_C"/>
    <property type="match status" value="1"/>
</dbReference>
<dbReference type="Gene3D" id="3.30.1220.10">
    <property type="entry name" value="CobW-like, C-terminal domain"/>
    <property type="match status" value="1"/>
</dbReference>
<dbReference type="Gene3D" id="3.40.50.300">
    <property type="entry name" value="P-loop containing nucleotide triphosphate hydrolases"/>
    <property type="match status" value="1"/>
</dbReference>
<dbReference type="PANTHER" id="PTHR13748:SF62">
    <property type="entry name" value="COBW DOMAIN-CONTAINING PROTEIN"/>
    <property type="match status" value="1"/>
</dbReference>
<feature type="domain" description="CobW C-terminal" evidence="6">
    <location>
        <begin position="237"/>
        <end position="323"/>
    </location>
</feature>
<evidence type="ECO:0000256" key="5">
    <source>
        <dbReference type="ARBA" id="ARBA00049117"/>
    </source>
</evidence>
<keyword evidence="2" id="KW-0378">Hydrolase</keyword>
<protein>
    <submittedName>
        <fullName evidence="7">GTPase, G3E family</fullName>
    </submittedName>
</protein>
<keyword evidence="3" id="KW-0143">Chaperone</keyword>
<comment type="caution">
    <text evidence="7">The sequence shown here is derived from an EMBL/GenBank/DDBJ whole genome shotgun (WGS) entry which is preliminary data.</text>
</comment>
<evidence type="ECO:0000256" key="3">
    <source>
        <dbReference type="ARBA" id="ARBA00023186"/>
    </source>
</evidence>
<dbReference type="InterPro" id="IPR036627">
    <property type="entry name" value="CobW-likC_sf"/>
</dbReference>
<dbReference type="PANTHER" id="PTHR13748">
    <property type="entry name" value="COBW-RELATED"/>
    <property type="match status" value="1"/>
</dbReference>
<evidence type="ECO:0000256" key="2">
    <source>
        <dbReference type="ARBA" id="ARBA00022801"/>
    </source>
</evidence>
<keyword evidence="1" id="KW-0547">Nucleotide-binding</keyword>
<name>A0ABT1H3S2_9NOCA</name>
<evidence type="ECO:0000313" key="7">
    <source>
        <dbReference type="EMBL" id="MCP2161208.1"/>
    </source>
</evidence>
<evidence type="ECO:0000256" key="4">
    <source>
        <dbReference type="ARBA" id="ARBA00034320"/>
    </source>
</evidence>
<dbReference type="CDD" id="cd03112">
    <property type="entry name" value="CobW-like"/>
    <property type="match status" value="1"/>
</dbReference>